<reference evidence="2" key="1">
    <citation type="submission" date="2023-03" db="EMBL/GenBank/DDBJ databases">
        <title>Massive genome expansion in bonnet fungi (Mycena s.s.) driven by repeated elements and novel gene families across ecological guilds.</title>
        <authorList>
            <consortium name="Lawrence Berkeley National Laboratory"/>
            <person name="Harder C.B."/>
            <person name="Miyauchi S."/>
            <person name="Viragh M."/>
            <person name="Kuo A."/>
            <person name="Thoen E."/>
            <person name="Andreopoulos B."/>
            <person name="Lu D."/>
            <person name="Skrede I."/>
            <person name="Drula E."/>
            <person name="Henrissat B."/>
            <person name="Morin E."/>
            <person name="Kohler A."/>
            <person name="Barry K."/>
            <person name="LaButti K."/>
            <person name="Morin E."/>
            <person name="Salamov A."/>
            <person name="Lipzen A."/>
            <person name="Mereny Z."/>
            <person name="Hegedus B."/>
            <person name="Baldrian P."/>
            <person name="Stursova M."/>
            <person name="Weitz H."/>
            <person name="Taylor A."/>
            <person name="Grigoriev I.V."/>
            <person name="Nagy L.G."/>
            <person name="Martin F."/>
            <person name="Kauserud H."/>
        </authorList>
    </citation>
    <scope>NUCLEOTIDE SEQUENCE</scope>
    <source>
        <strain evidence="2">CBHHK182m</strain>
    </source>
</reference>
<gene>
    <name evidence="2" type="ORF">B0H16DRAFT_1476407</name>
</gene>
<evidence type="ECO:0000313" key="3">
    <source>
        <dbReference type="Proteomes" id="UP001215598"/>
    </source>
</evidence>
<accession>A0AAD7MGU2</accession>
<dbReference type="AlphaFoldDB" id="A0AAD7MGU2"/>
<evidence type="ECO:0000313" key="2">
    <source>
        <dbReference type="EMBL" id="KAJ7716922.1"/>
    </source>
</evidence>
<sequence>MHPPPFSCSPRPLGAFAASPAGTNGCGNASGTLSESSNTIGNRPTRPRLGPQLRVRQHGAGPERWSEMAHENLHHRSPTWPRPVSRRHPLPEALVDQFSTAHANRPACLSFAVLTVSPSSSTTTSGTAYGFMRYAFVFLCVSAGGGRCAATQSPHPLSMHTGTGAWNISYTAGNHLSRAASNFLNERTTVRREGNETVSPETSAFTQTTDYGRPLSFSSLAPPNPTANANPPLDNSMSALTRGFVVHEKKAVGGFEPPTSPSPRTKAREGASCILTGTCSSCSYAGQLAREVGCKVTFLFVNADSGMILSLAEQLSYVEFSIWVQHGGGWVEWTKVRTNAIGMRDALACLRQYQCKDKETTKILATSSHVQVRVCEPPGPRCEVPIIERWGPRDSLRFAPAGKVSKTATKTDYSQRKRVIFDFNCIQSVSDYVEYMNMD</sequence>
<feature type="region of interest" description="Disordered" evidence="1">
    <location>
        <begin position="191"/>
        <end position="210"/>
    </location>
</feature>
<name>A0AAD7MGU2_9AGAR</name>
<dbReference type="EMBL" id="JARKIB010000284">
    <property type="protein sequence ID" value="KAJ7716922.1"/>
    <property type="molecule type" value="Genomic_DNA"/>
</dbReference>
<proteinExistence type="predicted"/>
<dbReference type="Proteomes" id="UP001215598">
    <property type="component" value="Unassembled WGS sequence"/>
</dbReference>
<evidence type="ECO:0000256" key="1">
    <source>
        <dbReference type="SAM" id="MobiDB-lite"/>
    </source>
</evidence>
<keyword evidence="3" id="KW-1185">Reference proteome</keyword>
<feature type="compositionally biased region" description="Polar residues" evidence="1">
    <location>
        <begin position="27"/>
        <end position="42"/>
    </location>
</feature>
<protein>
    <submittedName>
        <fullName evidence="2">Uncharacterized protein</fullName>
    </submittedName>
</protein>
<feature type="region of interest" description="Disordered" evidence="1">
    <location>
        <begin position="27"/>
        <end position="50"/>
    </location>
</feature>
<comment type="caution">
    <text evidence="2">The sequence shown here is derived from an EMBL/GenBank/DDBJ whole genome shotgun (WGS) entry which is preliminary data.</text>
</comment>
<organism evidence="2 3">
    <name type="scientific">Mycena metata</name>
    <dbReference type="NCBI Taxonomy" id="1033252"/>
    <lineage>
        <taxon>Eukaryota</taxon>
        <taxon>Fungi</taxon>
        <taxon>Dikarya</taxon>
        <taxon>Basidiomycota</taxon>
        <taxon>Agaricomycotina</taxon>
        <taxon>Agaricomycetes</taxon>
        <taxon>Agaricomycetidae</taxon>
        <taxon>Agaricales</taxon>
        <taxon>Marasmiineae</taxon>
        <taxon>Mycenaceae</taxon>
        <taxon>Mycena</taxon>
    </lineage>
</organism>
<feature type="compositionally biased region" description="Polar residues" evidence="1">
    <location>
        <begin position="196"/>
        <end position="210"/>
    </location>
</feature>